<keyword evidence="2" id="KW-1185">Reference proteome</keyword>
<proteinExistence type="predicted"/>
<comment type="caution">
    <text evidence="1">The sequence shown here is derived from an EMBL/GenBank/DDBJ whole genome shotgun (WGS) entry which is preliminary data.</text>
</comment>
<accession>A0AA88AIQ6</accession>
<protein>
    <submittedName>
        <fullName evidence="1">Uncharacterized protein</fullName>
    </submittedName>
</protein>
<reference evidence="1" key="1">
    <citation type="submission" date="2023-07" db="EMBL/GenBank/DDBJ databases">
        <title>draft genome sequence of fig (Ficus carica).</title>
        <authorList>
            <person name="Takahashi T."/>
            <person name="Nishimura K."/>
        </authorList>
    </citation>
    <scope>NUCLEOTIDE SEQUENCE</scope>
</reference>
<dbReference type="EMBL" id="BTGU01000062">
    <property type="protein sequence ID" value="GMN56204.1"/>
    <property type="molecule type" value="Genomic_DNA"/>
</dbReference>
<sequence>MLPQPLHGTPPTEAFNLQQVITNVVSTQVKTMERRVLQAIEHPATYEDLLEEIEQPPFSQAIATPPCWPSSAHQLSPSLMECTALMEVPRLALTK</sequence>
<name>A0AA88AIQ6_FICCA</name>
<dbReference type="Proteomes" id="UP001187192">
    <property type="component" value="Unassembled WGS sequence"/>
</dbReference>
<evidence type="ECO:0000313" key="1">
    <source>
        <dbReference type="EMBL" id="GMN56204.1"/>
    </source>
</evidence>
<gene>
    <name evidence="1" type="ORF">TIFTF001_025313</name>
</gene>
<evidence type="ECO:0000313" key="2">
    <source>
        <dbReference type="Proteomes" id="UP001187192"/>
    </source>
</evidence>
<organism evidence="1 2">
    <name type="scientific">Ficus carica</name>
    <name type="common">Common fig</name>
    <dbReference type="NCBI Taxonomy" id="3494"/>
    <lineage>
        <taxon>Eukaryota</taxon>
        <taxon>Viridiplantae</taxon>
        <taxon>Streptophyta</taxon>
        <taxon>Embryophyta</taxon>
        <taxon>Tracheophyta</taxon>
        <taxon>Spermatophyta</taxon>
        <taxon>Magnoliopsida</taxon>
        <taxon>eudicotyledons</taxon>
        <taxon>Gunneridae</taxon>
        <taxon>Pentapetalae</taxon>
        <taxon>rosids</taxon>
        <taxon>fabids</taxon>
        <taxon>Rosales</taxon>
        <taxon>Moraceae</taxon>
        <taxon>Ficeae</taxon>
        <taxon>Ficus</taxon>
    </lineage>
</organism>
<dbReference type="AlphaFoldDB" id="A0AA88AIQ6"/>